<name>A0AAE9I1Y9_9BURK</name>
<sequence>MRRGTPVPATGTPAGPGISQAPPPRPVTPPGAFQEAVPSSGPQTASIARLGDDAPFSYGDLRARGIALAQAASGQLWTDYNLHDPGVTLLESLCYALTEGVFGAEADVADLLTAPDGRIHYRRHALHGAEEALPCRPTTELDWLRWLLDRVPAVRQLRLRMPDADGLWRMALRVGDGDGAAAARDVARAFRAQRNLAEDMDGAPHVLRPRWCALDIHLSVDGPRDPGDVLVEVVRRCADIVSAAPRRQPLQARLAQRDAAGNVAGTAELFDGPAVQCGWIEAEDLRRDPANRLHFSDLAHALREIDGVADISALRLVPLDATADAEAEAEAEADDAPDSLPWHGTDWALQLRWPEDSMAVAAWQVTRRGSQLHLDTRALLARLADARQAARLSSTAPRATRFAGQLLKRPAGRYLPDTPYLSIWHHLPPLYRQYHAAPRADAESQAQFGAYLALLEQWLAHGSAQMQHLRQLFSIEREPARSYWWAPLGQSDVPGLAGVHTLPQEAEAAQLARDDDALDRRSRVLDLMLALHGESCDQHSIQRFGVYYDAAGWQRHLYDCKRRFAQRIVRHTRDRGGAFDDSRPSLGRKGNTAPLQERVGLLLGLEQTHSRLLAGVPGAHGIALDNGGAPDARAPLAMHGVRADAPEGVEPLVMWPPLRARIAAHLDDDMALGEVGDRLAYHFPALAPRALPAPLLRCAAHAGRYHRVATQAGDALWLGPDETGHWWPLPVRHGPGGVIAPALYLHELACRVQREAEGLHLVEHILLRPLGGSGMTDADADVPADFYRHRISLILPGWTARGADHSFRDLARETIALGCPAHILPTVHWLELHALAAFEQDFSAWLAARVAYAEAGGGPDATSRLDACAQRLRGRLAAMDGPRTGAAR</sequence>
<gene>
    <name evidence="2" type="ORF">M5D45_07910</name>
</gene>
<evidence type="ECO:0000313" key="3">
    <source>
        <dbReference type="Proteomes" id="UP001056132"/>
    </source>
</evidence>
<protein>
    <submittedName>
        <fullName evidence="2">Uncharacterized protein</fullName>
    </submittedName>
</protein>
<dbReference type="Proteomes" id="UP001056132">
    <property type="component" value="Chromosome 1"/>
</dbReference>
<feature type="region of interest" description="Disordered" evidence="1">
    <location>
        <begin position="1"/>
        <end position="49"/>
    </location>
</feature>
<dbReference type="EMBL" id="CP097330">
    <property type="protein sequence ID" value="URF05709.1"/>
    <property type="molecule type" value="Genomic_DNA"/>
</dbReference>
<feature type="compositionally biased region" description="Low complexity" evidence="1">
    <location>
        <begin position="1"/>
        <end position="17"/>
    </location>
</feature>
<dbReference type="AlphaFoldDB" id="A0AAE9I1Y9"/>
<evidence type="ECO:0000256" key="1">
    <source>
        <dbReference type="SAM" id="MobiDB-lite"/>
    </source>
</evidence>
<reference evidence="2" key="1">
    <citation type="journal article" date="2022" name="Microbiol. Resour. Announc.">
        <title>Genome Sequence of Cupriavidus campinensis Strain G5, a Member of a Bacterial Consortium Capable of Polyethylene Degradation.</title>
        <authorList>
            <person name="Schneider B."/>
            <person name="Pfeiffer F."/>
            <person name="Dyall-Smith M."/>
            <person name="Kunte H.J."/>
        </authorList>
    </citation>
    <scope>NUCLEOTIDE SEQUENCE</scope>
    <source>
        <strain evidence="2">G5</strain>
    </source>
</reference>
<dbReference type="RefSeq" id="WP_250025288.1">
    <property type="nucleotide sequence ID" value="NZ_CP097330.1"/>
</dbReference>
<dbReference type="KEGG" id="ccam:M5D45_07910"/>
<proteinExistence type="predicted"/>
<reference evidence="2" key="2">
    <citation type="submission" date="2022-05" db="EMBL/GenBank/DDBJ databases">
        <authorList>
            <person name="Kunte H.-J."/>
        </authorList>
    </citation>
    <scope>NUCLEOTIDE SEQUENCE</scope>
    <source>
        <strain evidence="2">G5</strain>
    </source>
</reference>
<evidence type="ECO:0000313" key="2">
    <source>
        <dbReference type="EMBL" id="URF05709.1"/>
    </source>
</evidence>
<accession>A0AAE9I1Y9</accession>
<organism evidence="2 3">
    <name type="scientific">Cupriavidus campinensis</name>
    <dbReference type="NCBI Taxonomy" id="151783"/>
    <lineage>
        <taxon>Bacteria</taxon>
        <taxon>Pseudomonadati</taxon>
        <taxon>Pseudomonadota</taxon>
        <taxon>Betaproteobacteria</taxon>
        <taxon>Burkholderiales</taxon>
        <taxon>Burkholderiaceae</taxon>
        <taxon>Cupriavidus</taxon>
    </lineage>
</organism>